<dbReference type="EMBL" id="SOML01000019">
    <property type="protein sequence ID" value="TFD91952.1"/>
    <property type="molecule type" value="Genomic_DNA"/>
</dbReference>
<keyword evidence="2" id="KW-1185">Reference proteome</keyword>
<dbReference type="Proteomes" id="UP000297861">
    <property type="component" value="Unassembled WGS sequence"/>
</dbReference>
<dbReference type="OrthoDB" id="997661at2"/>
<dbReference type="AlphaFoldDB" id="A0A4Y8KYU6"/>
<dbReference type="RefSeq" id="WP_026627203.1">
    <property type="nucleotide sequence ID" value="NZ_JAWZLG010000100.1"/>
</dbReference>
<evidence type="ECO:0000313" key="2">
    <source>
        <dbReference type="Proteomes" id="UP000297861"/>
    </source>
</evidence>
<organism evidence="1 2">
    <name type="scientific">Dysgonomonas capnocytophagoides</name>
    <dbReference type="NCBI Taxonomy" id="45254"/>
    <lineage>
        <taxon>Bacteria</taxon>
        <taxon>Pseudomonadati</taxon>
        <taxon>Bacteroidota</taxon>
        <taxon>Bacteroidia</taxon>
        <taxon>Bacteroidales</taxon>
        <taxon>Dysgonomonadaceae</taxon>
        <taxon>Dysgonomonas</taxon>
    </lineage>
</organism>
<evidence type="ECO:0008006" key="3">
    <source>
        <dbReference type="Google" id="ProtNLM"/>
    </source>
</evidence>
<protein>
    <recommendedName>
        <fullName evidence="3">Transposase</fullName>
    </recommendedName>
</protein>
<evidence type="ECO:0000313" key="1">
    <source>
        <dbReference type="EMBL" id="TFD91952.1"/>
    </source>
</evidence>
<sequence>MGNLEKSSLNLEPLYEFFTDEILPKDFARLLDEFLYNYVIMLVQSHLDDRIGIHKDTTEFIYYLKSLRDIIPLCVKEE</sequence>
<reference evidence="1 2" key="1">
    <citation type="submission" date="2019-03" db="EMBL/GenBank/DDBJ databases">
        <title>San Antonio Military Medical Center submission to MRSN (WRAIR), pending publication.</title>
        <authorList>
            <person name="Blyth D.M."/>
            <person name="Mccarthy S.L."/>
            <person name="Schall S.E."/>
            <person name="Stam J.A."/>
            <person name="Ong A.C."/>
            <person name="Mcgann P.T."/>
        </authorList>
    </citation>
    <scope>NUCLEOTIDE SEQUENCE [LARGE SCALE GENOMIC DNA]</scope>
    <source>
        <strain evidence="1 2">MRSN571793</strain>
    </source>
</reference>
<gene>
    <name evidence="1" type="ORF">E2605_19140</name>
</gene>
<name>A0A4Y8KYU6_9BACT</name>
<proteinExistence type="predicted"/>
<accession>A0A4Y8KYU6</accession>
<comment type="caution">
    <text evidence="1">The sequence shown here is derived from an EMBL/GenBank/DDBJ whole genome shotgun (WGS) entry which is preliminary data.</text>
</comment>